<name>A0A1G8N891_ANEMI</name>
<dbReference type="PANTHER" id="PTHR46656:SF3">
    <property type="entry name" value="PUTATIVE-RELATED"/>
    <property type="match status" value="1"/>
</dbReference>
<evidence type="ECO:0000259" key="2">
    <source>
        <dbReference type="Pfam" id="PF00534"/>
    </source>
</evidence>
<evidence type="ECO:0000313" key="4">
    <source>
        <dbReference type="Proteomes" id="UP000182836"/>
    </source>
</evidence>
<dbReference type="PANTHER" id="PTHR46656">
    <property type="entry name" value="PUTATIVE-RELATED"/>
    <property type="match status" value="1"/>
</dbReference>
<dbReference type="Pfam" id="PF00534">
    <property type="entry name" value="Glycos_transf_1"/>
    <property type="match status" value="1"/>
</dbReference>
<protein>
    <submittedName>
        <fullName evidence="3">Glycosyltransferase involved in cell wall bisynthesis</fullName>
    </submittedName>
</protein>
<organism evidence="3 4">
    <name type="scientific">Aneurinibacillus migulanus</name>
    <name type="common">Bacillus migulanus</name>
    <dbReference type="NCBI Taxonomy" id="47500"/>
    <lineage>
        <taxon>Bacteria</taxon>
        <taxon>Bacillati</taxon>
        <taxon>Bacillota</taxon>
        <taxon>Bacilli</taxon>
        <taxon>Bacillales</taxon>
        <taxon>Paenibacillaceae</taxon>
        <taxon>Aneurinibacillus group</taxon>
        <taxon>Aneurinibacillus</taxon>
    </lineage>
</organism>
<accession>A0A1G8N891</accession>
<dbReference type="GeneID" id="42306054"/>
<dbReference type="SUPFAM" id="SSF53756">
    <property type="entry name" value="UDP-Glycosyltransferase/glycogen phosphorylase"/>
    <property type="match status" value="2"/>
</dbReference>
<dbReference type="EMBL" id="FNED01000007">
    <property type="protein sequence ID" value="SDI76428.1"/>
    <property type="molecule type" value="Genomic_DNA"/>
</dbReference>
<dbReference type="SUPFAM" id="SSF48452">
    <property type="entry name" value="TPR-like"/>
    <property type="match status" value="1"/>
</dbReference>
<feature type="repeat" description="TPR" evidence="1">
    <location>
        <begin position="513"/>
        <end position="546"/>
    </location>
</feature>
<dbReference type="CDD" id="cd02440">
    <property type="entry name" value="AdoMet_MTases"/>
    <property type="match status" value="1"/>
</dbReference>
<dbReference type="Pfam" id="PF13692">
    <property type="entry name" value="Glyco_trans_1_4"/>
    <property type="match status" value="1"/>
</dbReference>
<dbReference type="Gene3D" id="1.25.40.10">
    <property type="entry name" value="Tetratricopeptide repeat domain"/>
    <property type="match status" value="2"/>
</dbReference>
<dbReference type="Pfam" id="PF13489">
    <property type="entry name" value="Methyltransf_23"/>
    <property type="match status" value="1"/>
</dbReference>
<dbReference type="RefSeq" id="WP_052812411.1">
    <property type="nucleotide sequence ID" value="NZ_BJOA01000057.1"/>
</dbReference>
<dbReference type="InterPro" id="IPR011990">
    <property type="entry name" value="TPR-like_helical_dom_sf"/>
</dbReference>
<dbReference type="InterPro" id="IPR029063">
    <property type="entry name" value="SAM-dependent_MTases_sf"/>
</dbReference>
<dbReference type="SMART" id="SM00028">
    <property type="entry name" value="TPR"/>
    <property type="match status" value="3"/>
</dbReference>
<dbReference type="SUPFAM" id="SSF53335">
    <property type="entry name" value="S-adenosyl-L-methionine-dependent methyltransferases"/>
    <property type="match status" value="1"/>
</dbReference>
<evidence type="ECO:0000256" key="1">
    <source>
        <dbReference type="PROSITE-ProRule" id="PRU00339"/>
    </source>
</evidence>
<evidence type="ECO:0000313" key="3">
    <source>
        <dbReference type="EMBL" id="SDI76428.1"/>
    </source>
</evidence>
<dbReference type="InterPro" id="IPR001296">
    <property type="entry name" value="Glyco_trans_1"/>
</dbReference>
<sequence length="1140" mass="131832">MNPNTFKINWVGSQCIDHSLALVNREICKRLIAENKFDIGIIPYEEDPHFVISKEIEPIKERYTAASSQAHITVRHQWPPDFTGPNSNRWILMQPWEFGSIPRKWYIPMKYWVDEIWVYSTYNKECYVRSGIPESKIKVIPLGVDENKFHNNVEPIALNTNKSFKFLFVGGTIARKGIDVLLQAYLDEFTQEDDVCLVIKDFGTDSSYKGRNFGEIIQQIQSNKNNPEILYMNHHLSTDELAGLYRACDCLAHPYRGEGFGLPIIEAMACGTPAIVPSLGPSKDFCQEDTTFFISSQQERLVDKKISEMETVDFPWWLKIDKNELQRKMRFAYENPDIVQQKGQKASREILSTFTWNRSALLVSERLQEMLTEEQTTRLNAQEIINEEIKKGIELYQQNLANEALGIFLRVLDVYPTSTHARYYAAGAYLQKKEMNEALEHFVFISNTMHRQSESFQATIWNYIGICYVSLKEYDKAIDSFRKGMKGDSINQSEAINCYQEMMKHSDKKEILVEVYRDLGMHYFEIGNDFQSEEMYTKALEIDANRQDVQQSLQKVQERIMRIKETYASRRSVSEVKDVKELYHRIAHKFEGGEEVIRQLREYWLPYFLPGDKVLDIGCGNGLLMEMLNRIGVETEGIDFDKEKVAQGRAKGLNIEEKRAEDFLAGKEATYDGIFMGHIVEHLAPHDLLNLLIQCTNALKNNGKLIILTPNIAHTPVLENFWLDLTHVRPYPKLLMESILETLGLTVKESNYQNDNYDYYVVAQKNVHEVLWQSPIYNASGYAEEQKSILDALRPFSLKIKVEPVEPQQKPELTSKEMKNYLEGLQNNKLEQLLIHYQAAPAYLFAPPRAPISIGRTMFETDSLPPGWVEKMNGLTEIWVPSEFNRETFAAAGVDKERIFILPGTLDDQLYNPERVQPYPLERANLFNFLSVFDWSKRKGWDVLLRAYFKEFSANEDVCLILKVSKMQEANVSPYEEVLEQVKKLGLSSAPSVHIIESYFTEEEMIRLYAAVDAFVLPSRGEGWGRPYMEAMAMALPTIGTRWGGQTAFMNDTNSYLIDIEGVVPIDRNIPYFGQFDGHKWAEPSEEHLRLLMRSVYENAEQAKQVGKRARKEVFATFSKSKVAERMYRRIDELVQRFYS</sequence>
<gene>
    <name evidence="3" type="ORF">SAMN04487909_107139</name>
</gene>
<dbReference type="Proteomes" id="UP000182836">
    <property type="component" value="Unassembled WGS sequence"/>
</dbReference>
<dbReference type="GO" id="GO:0016757">
    <property type="term" value="F:glycosyltransferase activity"/>
    <property type="evidence" value="ECO:0007669"/>
    <property type="project" value="InterPro"/>
</dbReference>
<feature type="domain" description="Glycosyl transferase family 1" evidence="2">
    <location>
        <begin position="161"/>
        <end position="303"/>
    </location>
</feature>
<proteinExistence type="predicted"/>
<dbReference type="InterPro" id="IPR019734">
    <property type="entry name" value="TPR_rpt"/>
</dbReference>
<dbReference type="Gene3D" id="3.40.50.2000">
    <property type="entry name" value="Glycogen Phosphorylase B"/>
    <property type="match status" value="2"/>
</dbReference>
<dbReference type="OrthoDB" id="440232at2"/>
<keyword evidence="3" id="KW-0808">Transferase</keyword>
<reference evidence="3 4" key="1">
    <citation type="submission" date="2016-10" db="EMBL/GenBank/DDBJ databases">
        <authorList>
            <person name="de Groot N.N."/>
        </authorList>
    </citation>
    <scope>NUCLEOTIDE SEQUENCE [LARGE SCALE GENOMIC DNA]</scope>
    <source>
        <strain evidence="3 4">DSM 2895</strain>
    </source>
</reference>
<dbReference type="PROSITE" id="PS50005">
    <property type="entry name" value="TPR"/>
    <property type="match status" value="2"/>
</dbReference>
<dbReference type="Gene3D" id="3.40.50.150">
    <property type="entry name" value="Vaccinia Virus protein VP39"/>
    <property type="match status" value="1"/>
</dbReference>
<keyword evidence="1" id="KW-0802">TPR repeat</keyword>
<feature type="repeat" description="TPR" evidence="1">
    <location>
        <begin position="458"/>
        <end position="491"/>
    </location>
</feature>
<dbReference type="AlphaFoldDB" id="A0A1G8N891"/>